<reference evidence="2 3" key="1">
    <citation type="submission" date="2019-11" db="EMBL/GenBank/DDBJ databases">
        <title>Whole genome sequence of Oryza granulata.</title>
        <authorList>
            <person name="Li W."/>
        </authorList>
    </citation>
    <scope>NUCLEOTIDE SEQUENCE [LARGE SCALE GENOMIC DNA]</scope>
    <source>
        <strain evidence="3">cv. Menghai</strain>
        <tissue evidence="2">Leaf</tissue>
    </source>
</reference>
<feature type="region of interest" description="Disordered" evidence="1">
    <location>
        <begin position="14"/>
        <end position="50"/>
    </location>
</feature>
<protein>
    <submittedName>
        <fullName evidence="2">Uncharacterized protein</fullName>
    </submittedName>
</protein>
<gene>
    <name evidence="2" type="ORF">E2562_007881</name>
</gene>
<evidence type="ECO:0000313" key="2">
    <source>
        <dbReference type="EMBL" id="KAF0932085.1"/>
    </source>
</evidence>
<feature type="compositionally biased region" description="Basic and acidic residues" evidence="1">
    <location>
        <begin position="29"/>
        <end position="38"/>
    </location>
</feature>
<name>A0A6G1F5H5_9ORYZ</name>
<proteinExistence type="predicted"/>
<evidence type="ECO:0000256" key="1">
    <source>
        <dbReference type="SAM" id="MobiDB-lite"/>
    </source>
</evidence>
<feature type="compositionally biased region" description="Polar residues" evidence="1">
    <location>
        <begin position="14"/>
        <end position="25"/>
    </location>
</feature>
<organism evidence="2 3">
    <name type="scientific">Oryza meyeriana var. granulata</name>
    <dbReference type="NCBI Taxonomy" id="110450"/>
    <lineage>
        <taxon>Eukaryota</taxon>
        <taxon>Viridiplantae</taxon>
        <taxon>Streptophyta</taxon>
        <taxon>Embryophyta</taxon>
        <taxon>Tracheophyta</taxon>
        <taxon>Spermatophyta</taxon>
        <taxon>Magnoliopsida</taxon>
        <taxon>Liliopsida</taxon>
        <taxon>Poales</taxon>
        <taxon>Poaceae</taxon>
        <taxon>BOP clade</taxon>
        <taxon>Oryzoideae</taxon>
        <taxon>Oryzeae</taxon>
        <taxon>Oryzinae</taxon>
        <taxon>Oryza</taxon>
        <taxon>Oryza meyeriana</taxon>
    </lineage>
</organism>
<dbReference type="EMBL" id="SPHZ02000001">
    <property type="protein sequence ID" value="KAF0932085.1"/>
    <property type="molecule type" value="Genomic_DNA"/>
</dbReference>
<accession>A0A6G1F5H5</accession>
<dbReference type="AlphaFoldDB" id="A0A6G1F5H5"/>
<evidence type="ECO:0000313" key="3">
    <source>
        <dbReference type="Proteomes" id="UP000479710"/>
    </source>
</evidence>
<comment type="caution">
    <text evidence="2">The sequence shown here is derived from an EMBL/GenBank/DDBJ whole genome shotgun (WGS) entry which is preliminary data.</text>
</comment>
<keyword evidence="3" id="KW-1185">Reference proteome</keyword>
<sequence length="73" mass="8005">MRRPKVYVALEMSANQESGSSSTVGQLARVRDGERVEVDGDANQGADRSNGCDYSMARMLNDGESDAYTVEYH</sequence>
<dbReference type="Proteomes" id="UP000479710">
    <property type="component" value="Unassembled WGS sequence"/>
</dbReference>